<protein>
    <submittedName>
        <fullName evidence="1">Uncharacterized protein</fullName>
    </submittedName>
</protein>
<name>A0ABD3GQA2_9MARC</name>
<organism evidence="1 2">
    <name type="scientific">Riccia sorocarpa</name>
    <dbReference type="NCBI Taxonomy" id="122646"/>
    <lineage>
        <taxon>Eukaryota</taxon>
        <taxon>Viridiplantae</taxon>
        <taxon>Streptophyta</taxon>
        <taxon>Embryophyta</taxon>
        <taxon>Marchantiophyta</taxon>
        <taxon>Marchantiopsida</taxon>
        <taxon>Marchantiidae</taxon>
        <taxon>Marchantiales</taxon>
        <taxon>Ricciaceae</taxon>
        <taxon>Riccia</taxon>
    </lineage>
</organism>
<dbReference type="EMBL" id="JBJQOH010000007">
    <property type="protein sequence ID" value="KAL3680230.1"/>
    <property type="molecule type" value="Genomic_DNA"/>
</dbReference>
<dbReference type="AlphaFoldDB" id="A0ABD3GQA2"/>
<evidence type="ECO:0000313" key="1">
    <source>
        <dbReference type="EMBL" id="KAL3680230.1"/>
    </source>
</evidence>
<sequence length="93" mass="9761">MAAEDRSSRELFQAVDDAGLIVRVPIKSDAVVDPKTCHIITDDGGSEVAETKLHRSWGVDVEFESPVDVEFESDGGLFGVAAAAVLCTAPATA</sequence>
<dbReference type="Proteomes" id="UP001633002">
    <property type="component" value="Unassembled WGS sequence"/>
</dbReference>
<gene>
    <name evidence="1" type="ORF">R1sor_023186</name>
</gene>
<reference evidence="1 2" key="1">
    <citation type="submission" date="2024-09" db="EMBL/GenBank/DDBJ databases">
        <title>Chromosome-scale assembly of Riccia sorocarpa.</title>
        <authorList>
            <person name="Paukszto L."/>
        </authorList>
    </citation>
    <scope>NUCLEOTIDE SEQUENCE [LARGE SCALE GENOMIC DNA]</scope>
    <source>
        <strain evidence="1">LP-2024</strain>
        <tissue evidence="1">Aerial parts of the thallus</tissue>
    </source>
</reference>
<evidence type="ECO:0000313" key="2">
    <source>
        <dbReference type="Proteomes" id="UP001633002"/>
    </source>
</evidence>
<keyword evidence="2" id="KW-1185">Reference proteome</keyword>
<accession>A0ABD3GQA2</accession>
<comment type="caution">
    <text evidence="1">The sequence shown here is derived from an EMBL/GenBank/DDBJ whole genome shotgun (WGS) entry which is preliminary data.</text>
</comment>
<proteinExistence type="predicted"/>